<dbReference type="EMBL" id="JAACXV010013767">
    <property type="protein sequence ID" value="KAF7272427.1"/>
    <property type="molecule type" value="Genomic_DNA"/>
</dbReference>
<dbReference type="Proteomes" id="UP000625711">
    <property type="component" value="Unassembled WGS sequence"/>
</dbReference>
<reference evidence="1" key="1">
    <citation type="submission" date="2020-08" db="EMBL/GenBank/DDBJ databases">
        <title>Genome sequencing and assembly of the red palm weevil Rhynchophorus ferrugineus.</title>
        <authorList>
            <person name="Dias G.B."/>
            <person name="Bergman C.M."/>
            <person name="Manee M."/>
        </authorList>
    </citation>
    <scope>NUCLEOTIDE SEQUENCE</scope>
    <source>
        <strain evidence="1">AA-2017</strain>
        <tissue evidence="1">Whole larva</tissue>
    </source>
</reference>
<evidence type="ECO:0000313" key="1">
    <source>
        <dbReference type="EMBL" id="KAF7272427.1"/>
    </source>
</evidence>
<sequence>MFPECQVNVHQGTYVTGILLGYIDQLFDSANSRRLTTTSGKPLKVPVKENFQAFRPFHTIFTIRGLQEDNRDQLYHLQDEDAVRQPRYHQHRNNPVQAERQMRSRHPRHLFQLAGQTGAVPTVLLNLCTRPRILKCLYDYMTPFFKTINCPEHPDQHALVRRTIIKSSLLSWCKELNKTWTCLNRDGLIWTELK</sequence>
<proteinExistence type="predicted"/>
<comment type="caution">
    <text evidence="1">The sequence shown here is derived from an EMBL/GenBank/DDBJ whole genome shotgun (WGS) entry which is preliminary data.</text>
</comment>
<name>A0A834IEH6_RHYFE</name>
<dbReference type="AlphaFoldDB" id="A0A834IEH6"/>
<keyword evidence="2" id="KW-1185">Reference proteome</keyword>
<gene>
    <name evidence="1" type="ORF">GWI33_014775</name>
</gene>
<protein>
    <submittedName>
        <fullName evidence="1">Uncharacterized protein</fullName>
    </submittedName>
</protein>
<accession>A0A834IEH6</accession>
<evidence type="ECO:0000313" key="2">
    <source>
        <dbReference type="Proteomes" id="UP000625711"/>
    </source>
</evidence>
<organism evidence="1 2">
    <name type="scientific">Rhynchophorus ferrugineus</name>
    <name type="common">Red palm weevil</name>
    <name type="synonym">Curculio ferrugineus</name>
    <dbReference type="NCBI Taxonomy" id="354439"/>
    <lineage>
        <taxon>Eukaryota</taxon>
        <taxon>Metazoa</taxon>
        <taxon>Ecdysozoa</taxon>
        <taxon>Arthropoda</taxon>
        <taxon>Hexapoda</taxon>
        <taxon>Insecta</taxon>
        <taxon>Pterygota</taxon>
        <taxon>Neoptera</taxon>
        <taxon>Endopterygota</taxon>
        <taxon>Coleoptera</taxon>
        <taxon>Polyphaga</taxon>
        <taxon>Cucujiformia</taxon>
        <taxon>Curculionidae</taxon>
        <taxon>Dryophthorinae</taxon>
        <taxon>Rhynchophorus</taxon>
    </lineage>
</organism>